<evidence type="ECO:0000313" key="4">
    <source>
        <dbReference type="Proteomes" id="UP000183685"/>
    </source>
</evidence>
<name>A0A1G6Y600_9PROT</name>
<keyword evidence="1" id="KW-0378">Hydrolase</keyword>
<gene>
    <name evidence="3" type="ORF">SAMN04488071_1474</name>
</gene>
<dbReference type="Gene3D" id="3.40.50.1820">
    <property type="entry name" value="alpha/beta hydrolase"/>
    <property type="match status" value="1"/>
</dbReference>
<keyword evidence="3" id="KW-0645">Protease</keyword>
<organism evidence="3 4">
    <name type="scientific">Kordiimonas lacus</name>
    <dbReference type="NCBI Taxonomy" id="637679"/>
    <lineage>
        <taxon>Bacteria</taxon>
        <taxon>Pseudomonadati</taxon>
        <taxon>Pseudomonadota</taxon>
        <taxon>Alphaproteobacteria</taxon>
        <taxon>Kordiimonadales</taxon>
        <taxon>Kordiimonadaceae</taxon>
        <taxon>Kordiimonas</taxon>
    </lineage>
</organism>
<dbReference type="PANTHER" id="PTHR42776">
    <property type="entry name" value="SERINE PEPTIDASE S9 FAMILY MEMBER"/>
    <property type="match status" value="1"/>
</dbReference>
<dbReference type="PANTHER" id="PTHR42776:SF27">
    <property type="entry name" value="DIPEPTIDYL PEPTIDASE FAMILY MEMBER 6"/>
    <property type="match status" value="1"/>
</dbReference>
<evidence type="ECO:0000256" key="1">
    <source>
        <dbReference type="ARBA" id="ARBA00022801"/>
    </source>
</evidence>
<reference evidence="3 4" key="1">
    <citation type="submission" date="2016-10" db="EMBL/GenBank/DDBJ databases">
        <authorList>
            <person name="de Groot N.N."/>
        </authorList>
    </citation>
    <scope>NUCLEOTIDE SEQUENCE [LARGE SCALE GENOMIC DNA]</scope>
    <source>
        <strain evidence="3 4">CGMCC 1.9109</strain>
    </source>
</reference>
<dbReference type="InterPro" id="IPR029058">
    <property type="entry name" value="AB_hydrolase_fold"/>
</dbReference>
<sequence length="628" mass="69892">MYDRVSRLISLLLLALMLPLPAALAVGEATLLKQLSQPPFLAAVSMSRDGHFLSGLRRNEDVSELVVWYADAGLNEAEVLPYAFEDLSWMAWVGGGRLLLSLNEHGLVLYDAHLRRLRPLIDGEGPRPGDLPPVLLSSLPEDPRRILLQWEDPGVPGYPAVFRVDAVSGASEKIIGGWKPVIRWWASPQGEIILGEGFVARRHRLFAPRADGSWDMIRDRDYFDDDALAVLAVETGGATALVLSSHDSDTRALWRMDARSGDFMKRLAGHDRYDIVAAILDPETNLAVGATYEEDGIEDMVWAATHQGRIKDMAARAGIANLSLVAASVDGRRQLYRARLKHAPSRYFLYDAEVDLLNPLPYDPAEDALPTPETKGVWIDLPRGKGQMHALLSRAHTGRAVVLVHGGPVKRVTDSYNPFVSWLTANGYSVLQPNFRGSSGFGERWRRAGYAEWGHDMQDDVRTATEWLVDQNIARKGEICVVGGSYGGYAALMSSIKDDDLIGCAVSLNGVTSIELLIRHLEEGRFHMLTTPRIQGRLSKWALRRRSPVNRADLVRVPVLLLHSTNDMNVRFEHGQLMHTVLTRLEKVHKFIVLEGAEHQLKRAADKRIYYQSTLNFLDAHIGPGSQR</sequence>
<dbReference type="STRING" id="637679.GCA_001550055_01155"/>
<dbReference type="GO" id="GO:0004252">
    <property type="term" value="F:serine-type endopeptidase activity"/>
    <property type="evidence" value="ECO:0007669"/>
    <property type="project" value="TreeGrafter"/>
</dbReference>
<dbReference type="EMBL" id="FNAK01000003">
    <property type="protein sequence ID" value="SDD85016.1"/>
    <property type="molecule type" value="Genomic_DNA"/>
</dbReference>
<evidence type="ECO:0000259" key="2">
    <source>
        <dbReference type="Pfam" id="PF00326"/>
    </source>
</evidence>
<dbReference type="GO" id="GO:0006508">
    <property type="term" value="P:proteolysis"/>
    <property type="evidence" value="ECO:0007669"/>
    <property type="project" value="InterPro"/>
</dbReference>
<evidence type="ECO:0000313" key="3">
    <source>
        <dbReference type="EMBL" id="SDD85016.1"/>
    </source>
</evidence>
<dbReference type="InterPro" id="IPR001375">
    <property type="entry name" value="Peptidase_S9_cat"/>
</dbReference>
<protein>
    <submittedName>
        <fullName evidence="3">Dipeptidyl aminopeptidase/acylaminoacyl peptidase</fullName>
    </submittedName>
</protein>
<dbReference type="SUPFAM" id="SSF82171">
    <property type="entry name" value="DPP6 N-terminal domain-like"/>
    <property type="match status" value="1"/>
</dbReference>
<feature type="domain" description="Peptidase S9 prolyl oligopeptidase catalytic" evidence="2">
    <location>
        <begin position="420"/>
        <end position="623"/>
    </location>
</feature>
<proteinExistence type="predicted"/>
<keyword evidence="4" id="KW-1185">Reference proteome</keyword>
<dbReference type="AlphaFoldDB" id="A0A1G6Y600"/>
<keyword evidence="3" id="KW-0031">Aminopeptidase</keyword>
<dbReference type="GO" id="GO:0004177">
    <property type="term" value="F:aminopeptidase activity"/>
    <property type="evidence" value="ECO:0007669"/>
    <property type="project" value="UniProtKB-KW"/>
</dbReference>
<dbReference type="OrthoDB" id="1094230at2"/>
<dbReference type="Pfam" id="PF00326">
    <property type="entry name" value="Peptidase_S9"/>
    <property type="match status" value="1"/>
</dbReference>
<dbReference type="Proteomes" id="UP000183685">
    <property type="component" value="Unassembled WGS sequence"/>
</dbReference>
<dbReference type="SUPFAM" id="SSF53474">
    <property type="entry name" value="alpha/beta-Hydrolases"/>
    <property type="match status" value="1"/>
</dbReference>
<accession>A0A1G6Y600</accession>